<dbReference type="PRINTS" id="PR00866">
    <property type="entry name" value="RNADNAPOLMS"/>
</dbReference>
<dbReference type="GO" id="GO:0046872">
    <property type="term" value="F:metal ion binding"/>
    <property type="evidence" value="ECO:0007669"/>
    <property type="project" value="UniProtKB-KW"/>
</dbReference>
<accession>A0A437GZJ8</accession>
<dbReference type="OrthoDB" id="7055795at2"/>
<dbReference type="InterPro" id="IPR051083">
    <property type="entry name" value="GrpII_Intron_Splice-Mob/Def"/>
</dbReference>
<proteinExistence type="inferred from homology"/>
<dbReference type="InterPro" id="IPR043502">
    <property type="entry name" value="DNA/RNA_pol_sf"/>
</dbReference>
<reference evidence="11 12" key="1">
    <citation type="submission" date="2018-12" db="EMBL/GenBank/DDBJ databases">
        <title>Croceicoccus ponticola sp. nov., a lipolytic bacterium isolated from seawater.</title>
        <authorList>
            <person name="Yoon J.-H."/>
        </authorList>
    </citation>
    <scope>NUCLEOTIDE SEQUENCE [LARGE SCALE GENOMIC DNA]</scope>
    <source>
        <strain evidence="11 12">GM-16</strain>
    </source>
</reference>
<dbReference type="GO" id="GO:0003964">
    <property type="term" value="F:RNA-directed DNA polymerase activity"/>
    <property type="evidence" value="ECO:0007669"/>
    <property type="project" value="UniProtKB-KW"/>
</dbReference>
<dbReference type="RefSeq" id="WP_127610948.1">
    <property type="nucleotide sequence ID" value="NZ_RXOL01000001.1"/>
</dbReference>
<evidence type="ECO:0000256" key="8">
    <source>
        <dbReference type="ARBA" id="ARBA00034120"/>
    </source>
</evidence>
<organism evidence="11 12">
    <name type="scientific">Croceicoccus ponticola</name>
    <dbReference type="NCBI Taxonomy" id="2217664"/>
    <lineage>
        <taxon>Bacteria</taxon>
        <taxon>Pseudomonadati</taxon>
        <taxon>Pseudomonadota</taxon>
        <taxon>Alphaproteobacteria</taxon>
        <taxon>Sphingomonadales</taxon>
        <taxon>Erythrobacteraceae</taxon>
        <taxon>Croceicoccus</taxon>
    </lineage>
</organism>
<dbReference type="EMBL" id="RXOL01000001">
    <property type="protein sequence ID" value="RVQ68763.1"/>
    <property type="molecule type" value="Genomic_DNA"/>
</dbReference>
<protein>
    <recommendedName>
        <fullName evidence="1">RNA-directed DNA polymerase</fullName>
        <ecNumber evidence="1">2.7.7.49</ecNumber>
    </recommendedName>
</protein>
<evidence type="ECO:0000256" key="7">
    <source>
        <dbReference type="ARBA" id="ARBA00023118"/>
    </source>
</evidence>
<sequence>MSLLSELIWATGLPQPELMRIITTAPSRYKVYQIPKRTGGWREIAHPARELKALQRLMLNKYLINFPVHQSAMAYVKGRNIGDNAAIHTDSNFFLKLDFERFFPNIKVKDWIRFLKNNNFQPFLSDEIPITSQILFWGSGHRKPQCLSIGAPTSPILSNILLYDLDVELSAHAQAMGVRYSRYADDITISGQTIDQIIAFESLVRQRIRHLASPKLKFNDSKRGVYGRSVKRMVTGLVVTPAGAVSIGRDRKRAISSLVHRFSLGQLDQDQLGYLKGMLGFAKANEPEFLDRLRAKYGDAVIDAATKLHLPPRNRKD</sequence>
<evidence type="ECO:0000256" key="6">
    <source>
        <dbReference type="ARBA" id="ARBA00022918"/>
    </source>
</evidence>
<keyword evidence="2" id="KW-0808">Transferase</keyword>
<evidence type="ECO:0000256" key="5">
    <source>
        <dbReference type="ARBA" id="ARBA00022842"/>
    </source>
</evidence>
<dbReference type="Proteomes" id="UP000283003">
    <property type="component" value="Unassembled WGS sequence"/>
</dbReference>
<keyword evidence="5" id="KW-0460">Magnesium</keyword>
<keyword evidence="12" id="KW-1185">Reference proteome</keyword>
<dbReference type="SUPFAM" id="SSF56672">
    <property type="entry name" value="DNA/RNA polymerases"/>
    <property type="match status" value="1"/>
</dbReference>
<gene>
    <name evidence="11" type="ORF">EKN06_00570</name>
</gene>
<dbReference type="CDD" id="cd03487">
    <property type="entry name" value="RT_Bac_retron_II"/>
    <property type="match status" value="1"/>
</dbReference>
<evidence type="ECO:0000256" key="1">
    <source>
        <dbReference type="ARBA" id="ARBA00012493"/>
    </source>
</evidence>
<evidence type="ECO:0000313" key="11">
    <source>
        <dbReference type="EMBL" id="RVQ68763.1"/>
    </source>
</evidence>
<dbReference type="NCBIfam" id="NF038233">
    <property type="entry name" value="retron_St85_RT"/>
    <property type="match status" value="1"/>
</dbReference>
<dbReference type="PROSITE" id="PS50878">
    <property type="entry name" value="RT_POL"/>
    <property type="match status" value="1"/>
</dbReference>
<dbReference type="PANTHER" id="PTHR34047:SF7">
    <property type="entry name" value="RNA-DIRECTED DNA POLYMERASE"/>
    <property type="match status" value="1"/>
</dbReference>
<dbReference type="EC" id="2.7.7.49" evidence="1"/>
<feature type="domain" description="Reverse transcriptase" evidence="10">
    <location>
        <begin position="15"/>
        <end position="239"/>
    </location>
</feature>
<evidence type="ECO:0000256" key="2">
    <source>
        <dbReference type="ARBA" id="ARBA00022679"/>
    </source>
</evidence>
<keyword evidence="6 11" id="KW-0695">RNA-directed DNA polymerase</keyword>
<dbReference type="InterPro" id="IPR000477">
    <property type="entry name" value="RT_dom"/>
</dbReference>
<dbReference type="InterPro" id="IPR000123">
    <property type="entry name" value="Reverse_transcriptase_msDNA"/>
</dbReference>
<evidence type="ECO:0000256" key="4">
    <source>
        <dbReference type="ARBA" id="ARBA00022723"/>
    </source>
</evidence>
<evidence type="ECO:0000256" key="3">
    <source>
        <dbReference type="ARBA" id="ARBA00022695"/>
    </source>
</evidence>
<comment type="caution">
    <text evidence="11">The sequence shown here is derived from an EMBL/GenBank/DDBJ whole genome shotgun (WGS) entry which is preliminary data.</text>
</comment>
<dbReference type="GO" id="GO:0003723">
    <property type="term" value="F:RNA binding"/>
    <property type="evidence" value="ECO:0007669"/>
    <property type="project" value="InterPro"/>
</dbReference>
<keyword evidence="7" id="KW-0051">Antiviral defense</keyword>
<dbReference type="PANTHER" id="PTHR34047">
    <property type="entry name" value="NUCLEAR INTRON MATURASE 1, MITOCHONDRIAL-RELATED"/>
    <property type="match status" value="1"/>
</dbReference>
<dbReference type="AlphaFoldDB" id="A0A437GZJ8"/>
<comment type="catalytic activity">
    <reaction evidence="9">
        <text>DNA(n) + a 2'-deoxyribonucleoside 5'-triphosphate = DNA(n+1) + diphosphate</text>
        <dbReference type="Rhea" id="RHEA:22508"/>
        <dbReference type="Rhea" id="RHEA-COMP:17339"/>
        <dbReference type="Rhea" id="RHEA-COMP:17340"/>
        <dbReference type="ChEBI" id="CHEBI:33019"/>
        <dbReference type="ChEBI" id="CHEBI:61560"/>
        <dbReference type="ChEBI" id="CHEBI:173112"/>
        <dbReference type="EC" id="2.7.7.49"/>
    </reaction>
</comment>
<evidence type="ECO:0000256" key="9">
    <source>
        <dbReference type="ARBA" id="ARBA00048173"/>
    </source>
</evidence>
<keyword evidence="3" id="KW-0548">Nucleotidyltransferase</keyword>
<dbReference type="Pfam" id="PF00078">
    <property type="entry name" value="RVT_1"/>
    <property type="match status" value="1"/>
</dbReference>
<comment type="similarity">
    <text evidence="8">Belongs to the bacterial reverse transcriptase family.</text>
</comment>
<dbReference type="GO" id="GO:0051607">
    <property type="term" value="P:defense response to virus"/>
    <property type="evidence" value="ECO:0007669"/>
    <property type="project" value="UniProtKB-KW"/>
</dbReference>
<evidence type="ECO:0000259" key="10">
    <source>
        <dbReference type="PROSITE" id="PS50878"/>
    </source>
</evidence>
<evidence type="ECO:0000313" key="12">
    <source>
        <dbReference type="Proteomes" id="UP000283003"/>
    </source>
</evidence>
<keyword evidence="4" id="KW-0479">Metal-binding</keyword>
<name>A0A437GZJ8_9SPHN</name>